<gene>
    <name evidence="1" type="ORF">SAMN05216452_2027</name>
</gene>
<dbReference type="AlphaFoldDB" id="A0A1H4K7I3"/>
<dbReference type="EMBL" id="FNSL01000001">
    <property type="protein sequence ID" value="SEB54500.1"/>
    <property type="molecule type" value="Genomic_DNA"/>
</dbReference>
<reference evidence="2" key="1">
    <citation type="submission" date="2016-10" db="EMBL/GenBank/DDBJ databases">
        <authorList>
            <person name="Varghese N."/>
            <person name="Submissions S."/>
        </authorList>
    </citation>
    <scope>NUCLEOTIDE SEQUENCE [LARGE SCALE GENOMIC DNA]</scope>
    <source>
        <strain evidence="2">ES.061</strain>
    </source>
</reference>
<proteinExistence type="predicted"/>
<sequence length="66" mass="7221">MSDIVAERMGEISNLTPQAATAARAFARPIGAVSEANWREIKKMAEREGHSLPHKINLAALDFAIF</sequence>
<protein>
    <submittedName>
        <fullName evidence="1">Uncharacterized protein</fullName>
    </submittedName>
</protein>
<organism evidence="1 2">
    <name type="scientific">Nitratireductor aquibiodomus</name>
    <dbReference type="NCBI Taxonomy" id="204799"/>
    <lineage>
        <taxon>Bacteria</taxon>
        <taxon>Pseudomonadati</taxon>
        <taxon>Pseudomonadota</taxon>
        <taxon>Alphaproteobacteria</taxon>
        <taxon>Hyphomicrobiales</taxon>
        <taxon>Phyllobacteriaceae</taxon>
        <taxon>Nitratireductor</taxon>
    </lineage>
</organism>
<dbReference type="Proteomes" id="UP000199064">
    <property type="component" value="Unassembled WGS sequence"/>
</dbReference>
<evidence type="ECO:0000313" key="2">
    <source>
        <dbReference type="Proteomes" id="UP000199064"/>
    </source>
</evidence>
<name>A0A1H4K7I3_9HYPH</name>
<evidence type="ECO:0000313" key="1">
    <source>
        <dbReference type="EMBL" id="SEB54500.1"/>
    </source>
</evidence>
<keyword evidence="2" id="KW-1185">Reference proteome</keyword>
<accession>A0A1H4K7I3</accession>